<protein>
    <submittedName>
        <fullName evidence="1">Uncharacterized protein</fullName>
    </submittedName>
</protein>
<dbReference type="EMBL" id="GG749966">
    <property type="protein sequence ID" value="EGE87004.2"/>
    <property type="molecule type" value="Genomic_DNA"/>
</dbReference>
<organism evidence="1">
    <name type="scientific">Ajellomyces dermatitidis (strain ATCC 18188 / CBS 674.68)</name>
    <name type="common">Blastomyces dermatitidis</name>
    <dbReference type="NCBI Taxonomy" id="653446"/>
    <lineage>
        <taxon>Eukaryota</taxon>
        <taxon>Fungi</taxon>
        <taxon>Dikarya</taxon>
        <taxon>Ascomycota</taxon>
        <taxon>Pezizomycotina</taxon>
        <taxon>Eurotiomycetes</taxon>
        <taxon>Eurotiomycetidae</taxon>
        <taxon>Onygenales</taxon>
        <taxon>Ajellomycetaceae</taxon>
        <taxon>Blastomyces</taxon>
    </lineage>
</organism>
<evidence type="ECO:0000313" key="1">
    <source>
        <dbReference type="EMBL" id="EGE87004.2"/>
    </source>
</evidence>
<proteinExistence type="predicted"/>
<name>F2TUU1_AJEDA</name>
<dbReference type="HOGENOM" id="CLU_2222514_0_0_1"/>
<dbReference type="Proteomes" id="UP000007802">
    <property type="component" value="Unassembled WGS sequence"/>
</dbReference>
<sequence>MRSHNSPAFRLFLTIDAEVEVEKSECESTTPTHPTHYLIFYSAWSLAVIYISRTGSFTRYLLRATYQSIVRSGSLTRFDCHQRNLSPYCSYMRRSEKSNY</sequence>
<accession>F2TUU1</accession>
<dbReference type="AlphaFoldDB" id="F2TUU1"/>
<reference evidence="1" key="1">
    <citation type="submission" date="2010-03" db="EMBL/GenBank/DDBJ databases">
        <title>Annotation of Blastomyces dermatitidis strain ATCC 18188.</title>
        <authorList>
            <consortium name="The Broad Institute Genome Sequencing Platform"/>
            <consortium name="Broad Institute Genome Sequencing Center for Infectious Disease."/>
            <person name="Cuomo C."/>
            <person name="Klein B."/>
            <person name="Sullivan T."/>
            <person name="Heitman J."/>
            <person name="Young S."/>
            <person name="Zeng Q."/>
            <person name="Gargeya S."/>
            <person name="Alvarado L."/>
            <person name="Berlin A.M."/>
            <person name="Chapman S.B."/>
            <person name="Chen Z."/>
            <person name="Freedman E."/>
            <person name="Gellesch M."/>
            <person name="Goldberg J."/>
            <person name="Griggs A."/>
            <person name="Gujja S."/>
            <person name="Heilman E."/>
            <person name="Heiman D."/>
            <person name="Howarth C."/>
            <person name="Mehta T."/>
            <person name="Neiman D."/>
            <person name="Pearson M."/>
            <person name="Roberts A."/>
            <person name="Saif S."/>
            <person name="Shea T."/>
            <person name="Shenoy N."/>
            <person name="Sisk P."/>
            <person name="Stolte C."/>
            <person name="Sykes S."/>
            <person name="White J."/>
            <person name="Yandava C."/>
            <person name="Haas B."/>
            <person name="Nusbaum C."/>
            <person name="Birren B."/>
        </authorList>
    </citation>
    <scope>NUCLEOTIDE SEQUENCE [LARGE SCALE GENOMIC DNA]</scope>
    <source>
        <strain evidence="1">ATCC 18188</strain>
    </source>
</reference>
<gene>
    <name evidence="1" type="ORF">BDDG_09955</name>
</gene>